<dbReference type="EMBL" id="JACMSC010000020">
    <property type="protein sequence ID" value="KAG6472411.1"/>
    <property type="molecule type" value="Genomic_DNA"/>
</dbReference>
<evidence type="ECO:0000256" key="1">
    <source>
        <dbReference type="ARBA" id="ARBA00006756"/>
    </source>
</evidence>
<gene>
    <name evidence="7" type="ORF">ZIOFF_069873</name>
</gene>
<accession>A0A8J5BHV0</accession>
<dbReference type="GO" id="GO:0000145">
    <property type="term" value="C:exocyst"/>
    <property type="evidence" value="ECO:0007669"/>
    <property type="project" value="InterPro"/>
</dbReference>
<proteinExistence type="inferred from homology"/>
<evidence type="ECO:0000259" key="6">
    <source>
        <dbReference type="Pfam" id="PF03081"/>
    </source>
</evidence>
<evidence type="ECO:0000256" key="4">
    <source>
        <dbReference type="RuleBase" id="RU365026"/>
    </source>
</evidence>
<keyword evidence="8" id="KW-1185">Reference proteome</keyword>
<dbReference type="GO" id="GO:0015031">
    <property type="term" value="P:protein transport"/>
    <property type="evidence" value="ECO:0007669"/>
    <property type="project" value="UniProtKB-KW"/>
</dbReference>
<dbReference type="InterPro" id="IPR004140">
    <property type="entry name" value="Exo70"/>
</dbReference>
<dbReference type="GO" id="GO:0006887">
    <property type="term" value="P:exocytosis"/>
    <property type="evidence" value="ECO:0007669"/>
    <property type="project" value="UniProtKB-KW"/>
</dbReference>
<evidence type="ECO:0000256" key="5">
    <source>
        <dbReference type="SAM" id="SignalP"/>
    </source>
</evidence>
<evidence type="ECO:0000256" key="2">
    <source>
        <dbReference type="ARBA" id="ARBA00022448"/>
    </source>
</evidence>
<evidence type="ECO:0000313" key="8">
    <source>
        <dbReference type="Proteomes" id="UP000734854"/>
    </source>
</evidence>
<dbReference type="PANTHER" id="PTHR12542:SF41">
    <property type="entry name" value="EXOCYST COMPLEX COMPONENT 7"/>
    <property type="match status" value="1"/>
</dbReference>
<evidence type="ECO:0000256" key="3">
    <source>
        <dbReference type="ARBA" id="ARBA00022483"/>
    </source>
</evidence>
<feature type="domain" description="Exocyst complex subunit Exo70 C-terminal" evidence="6">
    <location>
        <begin position="226"/>
        <end position="369"/>
    </location>
</feature>
<evidence type="ECO:0000313" key="7">
    <source>
        <dbReference type="EMBL" id="KAG6472411.1"/>
    </source>
</evidence>
<dbReference type="Gene3D" id="1.20.1280.170">
    <property type="entry name" value="Exocyst complex component Exo70"/>
    <property type="match status" value="2"/>
</dbReference>
<dbReference type="GO" id="GO:0005546">
    <property type="term" value="F:phosphatidylinositol-4,5-bisphosphate binding"/>
    <property type="evidence" value="ECO:0007669"/>
    <property type="project" value="InterPro"/>
</dbReference>
<dbReference type="InterPro" id="IPR046364">
    <property type="entry name" value="Exo70_C"/>
</dbReference>
<keyword evidence="5" id="KW-0732">Signal</keyword>
<dbReference type="AlphaFoldDB" id="A0A8J5BHV0"/>
<dbReference type="InterPro" id="IPR016159">
    <property type="entry name" value="Cullin_repeat-like_dom_sf"/>
</dbReference>
<comment type="function">
    <text evidence="4">Component of the exocyst complex.</text>
</comment>
<organism evidence="7 8">
    <name type="scientific">Zingiber officinale</name>
    <name type="common">Ginger</name>
    <name type="synonym">Amomum zingiber</name>
    <dbReference type="NCBI Taxonomy" id="94328"/>
    <lineage>
        <taxon>Eukaryota</taxon>
        <taxon>Viridiplantae</taxon>
        <taxon>Streptophyta</taxon>
        <taxon>Embryophyta</taxon>
        <taxon>Tracheophyta</taxon>
        <taxon>Spermatophyta</taxon>
        <taxon>Magnoliopsida</taxon>
        <taxon>Liliopsida</taxon>
        <taxon>Zingiberales</taxon>
        <taxon>Zingiberaceae</taxon>
        <taxon>Zingiber</taxon>
    </lineage>
</organism>
<dbReference type="PANTHER" id="PTHR12542">
    <property type="entry name" value="EXOCYST COMPLEX PROTEIN EXO70"/>
    <property type="match status" value="1"/>
</dbReference>
<feature type="chain" id="PRO_5035322229" description="Exocyst subunit Exo70 family protein" evidence="5">
    <location>
        <begin position="20"/>
        <end position="381"/>
    </location>
</feature>
<name>A0A8J5BHV0_ZINOF</name>
<keyword evidence="3 4" id="KW-0268">Exocytosis</keyword>
<protein>
    <recommendedName>
        <fullName evidence="4">Exocyst subunit Exo70 family protein</fullName>
    </recommendedName>
</protein>
<dbReference type="SUPFAM" id="SSF74788">
    <property type="entry name" value="Cullin repeat-like"/>
    <property type="match status" value="1"/>
</dbReference>
<reference evidence="7 8" key="1">
    <citation type="submission" date="2020-08" db="EMBL/GenBank/DDBJ databases">
        <title>Plant Genome Project.</title>
        <authorList>
            <person name="Zhang R.-G."/>
        </authorList>
    </citation>
    <scope>NUCLEOTIDE SEQUENCE [LARGE SCALE GENOMIC DNA]</scope>
    <source>
        <tissue evidence="7">Rhizome</tissue>
    </source>
</reference>
<dbReference type="Pfam" id="PF03081">
    <property type="entry name" value="Exo70_C"/>
    <property type="match status" value="1"/>
</dbReference>
<keyword evidence="4" id="KW-0653">Protein transport</keyword>
<feature type="signal peptide" evidence="5">
    <location>
        <begin position="1"/>
        <end position="19"/>
    </location>
</feature>
<comment type="caution">
    <text evidence="7">The sequence shown here is derived from an EMBL/GenBank/DDBJ whole genome shotgun (WGS) entry which is preliminary data.</text>
</comment>
<sequence>MIFLVNWILIFCLIRDSRGSTLESSLRKLGVEKLNKDDVQRMQWEALESKIQNWIHFMRIAVKLLFAGERKICDQIFEDTSLNKDQCFAEVTSNSVAVLLSFGDAVAKSKRSPEKLFVLLDMYEVLHELHTEVKLVFSLKILKISWVSFCKSNLIHWIETVFQGKSCTEMREAAFSLSKRLAQTAQETFVDFEEAVEKDATRTTVLDGTVHPLTSYVINYVKFLFESEAKDVLGDDWVQRHRRIVQQNANQYKRVAWAKILQTLSVQGVSPSGSGSSSGNDAANNVSKASIKERFKSFNSQFEELHQRQSQWTVPDQELREYLRLAIAEVLLPAYRSYIKRFGPMVETGKNPCKYIRYTPEDLERMLSEFFEGKMLGEPKR</sequence>
<keyword evidence="2 4" id="KW-0813">Transport</keyword>
<comment type="similarity">
    <text evidence="1 4">Belongs to the EXO70 family.</text>
</comment>
<dbReference type="Proteomes" id="UP000734854">
    <property type="component" value="Unassembled WGS sequence"/>
</dbReference>